<proteinExistence type="predicted"/>
<dbReference type="RefSeq" id="WP_165292301.1">
    <property type="nucleotide sequence ID" value="NZ_JACOIJ010000005.1"/>
</dbReference>
<dbReference type="CDD" id="cd01399">
    <property type="entry name" value="GlcN6P_deaminase"/>
    <property type="match status" value="1"/>
</dbReference>
<dbReference type="EMBL" id="JACOIJ010000005">
    <property type="protein sequence ID" value="MBD1428751.1"/>
    <property type="molecule type" value="Genomic_DNA"/>
</dbReference>
<dbReference type="SUPFAM" id="SSF100950">
    <property type="entry name" value="NagB/RpiA/CoA transferase-like"/>
    <property type="match status" value="1"/>
</dbReference>
<comment type="caution">
    <text evidence="2">The sequence shown here is derived from an EMBL/GenBank/DDBJ whole genome shotgun (WGS) entry which is preliminary data.</text>
</comment>
<gene>
    <name evidence="2" type="ORF">H8B04_04060</name>
</gene>
<keyword evidence="3" id="KW-1185">Reference proteome</keyword>
<dbReference type="InterPro" id="IPR004547">
    <property type="entry name" value="Glucosamine6P_isomerase"/>
</dbReference>
<organism evidence="2 3">
    <name type="scientific">Sphingobacterium litopenaei</name>
    <dbReference type="NCBI Taxonomy" id="2763500"/>
    <lineage>
        <taxon>Bacteria</taxon>
        <taxon>Pseudomonadati</taxon>
        <taxon>Bacteroidota</taxon>
        <taxon>Sphingobacteriia</taxon>
        <taxon>Sphingobacteriales</taxon>
        <taxon>Sphingobacteriaceae</taxon>
        <taxon>Sphingobacterium</taxon>
    </lineage>
</organism>
<dbReference type="PANTHER" id="PTHR11280">
    <property type="entry name" value="GLUCOSAMINE-6-PHOSPHATE ISOMERASE"/>
    <property type="match status" value="1"/>
</dbReference>
<dbReference type="Pfam" id="PF01182">
    <property type="entry name" value="Glucosamine_iso"/>
    <property type="match status" value="1"/>
</dbReference>
<dbReference type="PANTHER" id="PTHR11280:SF6">
    <property type="entry name" value="GLUCOSAMINE-6-PHOSPHATE ISOMERASE NAGB"/>
    <property type="match status" value="1"/>
</dbReference>
<reference evidence="2 3" key="1">
    <citation type="submission" date="2020-08" db="EMBL/GenBank/DDBJ databases">
        <title>Sphingobacterium sp. DN04309 isolated from aquaculture water.</title>
        <authorList>
            <person name="Zhang M."/>
        </authorList>
    </citation>
    <scope>NUCLEOTIDE SEQUENCE [LARGE SCALE GENOMIC DNA]</scope>
    <source>
        <strain evidence="2 3">DN04309</strain>
    </source>
</reference>
<sequence>MFIVEDNIKVFQTSKLAGYEAGKDIEEKIVELQKDKDDIRIIFAAAPSQDYMLEYLRNSNKIDWSKVVAFNMDEYIGLDQESPELFSSFLNERLFTKVPFKEVNLIDPSRGVEKEIERISYLINAEPIDIVCLGIGQNGHLAFNDPPVADFNDPVLVKEVELDFSCREQQVIDGCFGRIEDVPKTAITLTIPTLLSAKYLFCVVVGMHKSLAVEQTLKGELSTEWPSTILRNHKGCVFYFDQEAYSRV</sequence>
<evidence type="ECO:0000313" key="3">
    <source>
        <dbReference type="Proteomes" id="UP000651271"/>
    </source>
</evidence>
<evidence type="ECO:0000259" key="1">
    <source>
        <dbReference type="Pfam" id="PF01182"/>
    </source>
</evidence>
<name>A0ABR7YBS5_9SPHI</name>
<protein>
    <submittedName>
        <fullName evidence="2">6-phosphogluconolactonase</fullName>
    </submittedName>
</protein>
<feature type="domain" description="Glucosamine/galactosamine-6-phosphate isomerase" evidence="1">
    <location>
        <begin position="20"/>
        <end position="142"/>
    </location>
</feature>
<dbReference type="Proteomes" id="UP000651271">
    <property type="component" value="Unassembled WGS sequence"/>
</dbReference>
<accession>A0ABR7YBS5</accession>
<dbReference type="InterPro" id="IPR037171">
    <property type="entry name" value="NagB/RpiA_transferase-like"/>
</dbReference>
<dbReference type="InterPro" id="IPR006148">
    <property type="entry name" value="Glc/Gal-6P_isomerase"/>
</dbReference>
<dbReference type="Gene3D" id="3.40.50.1360">
    <property type="match status" value="1"/>
</dbReference>
<evidence type="ECO:0000313" key="2">
    <source>
        <dbReference type="EMBL" id="MBD1428751.1"/>
    </source>
</evidence>